<organism evidence="1 2">
    <name type="scientific">Coniosporium uncinatum</name>
    <dbReference type="NCBI Taxonomy" id="93489"/>
    <lineage>
        <taxon>Eukaryota</taxon>
        <taxon>Fungi</taxon>
        <taxon>Dikarya</taxon>
        <taxon>Ascomycota</taxon>
        <taxon>Pezizomycotina</taxon>
        <taxon>Dothideomycetes</taxon>
        <taxon>Dothideomycetes incertae sedis</taxon>
        <taxon>Coniosporium</taxon>
    </lineage>
</organism>
<comment type="caution">
    <text evidence="1">The sequence shown here is derived from an EMBL/GenBank/DDBJ whole genome shotgun (WGS) entry which is preliminary data.</text>
</comment>
<proteinExistence type="predicted"/>
<evidence type="ECO:0000313" key="1">
    <source>
        <dbReference type="EMBL" id="KAK3081768.1"/>
    </source>
</evidence>
<evidence type="ECO:0000313" key="2">
    <source>
        <dbReference type="Proteomes" id="UP001186974"/>
    </source>
</evidence>
<sequence>MYPNRGHSQGRPPSRTDYDNDEHAATYGEIAATDIEDDQAAASHTTRAHFFRPYWWDRSLTAWRERP</sequence>
<dbReference type="Proteomes" id="UP001186974">
    <property type="component" value="Unassembled WGS sequence"/>
</dbReference>
<accession>A0ACC3DYZ1</accession>
<keyword evidence="2" id="KW-1185">Reference proteome</keyword>
<name>A0ACC3DYZ1_9PEZI</name>
<protein>
    <submittedName>
        <fullName evidence="1">Uncharacterized protein</fullName>
    </submittedName>
</protein>
<gene>
    <name evidence="1" type="ORF">LTS18_002943</name>
</gene>
<dbReference type="EMBL" id="JAWDJW010000070">
    <property type="protein sequence ID" value="KAK3081768.1"/>
    <property type="molecule type" value="Genomic_DNA"/>
</dbReference>
<reference evidence="1" key="1">
    <citation type="submission" date="2024-09" db="EMBL/GenBank/DDBJ databases">
        <title>Black Yeasts Isolated from many extreme environments.</title>
        <authorList>
            <person name="Coleine C."/>
            <person name="Stajich J.E."/>
            <person name="Selbmann L."/>
        </authorList>
    </citation>
    <scope>NUCLEOTIDE SEQUENCE</scope>
    <source>
        <strain evidence="1">CCFEE 5737</strain>
    </source>
</reference>